<dbReference type="Gene3D" id="1.10.275.10">
    <property type="entry name" value="Fumarase/aspartase (N-terminal domain)"/>
    <property type="match status" value="1"/>
</dbReference>
<keyword evidence="4 6" id="KW-0456">Lyase</keyword>
<dbReference type="CDD" id="cd00332">
    <property type="entry name" value="PAL-HAL"/>
    <property type="match status" value="1"/>
</dbReference>
<keyword evidence="6" id="KW-0963">Cytoplasm</keyword>
<comment type="similarity">
    <text evidence="6 7">Belongs to the PAL/histidase family.</text>
</comment>
<evidence type="ECO:0000256" key="1">
    <source>
        <dbReference type="ARBA" id="ARBA00005113"/>
    </source>
</evidence>
<evidence type="ECO:0000256" key="4">
    <source>
        <dbReference type="ARBA" id="ARBA00023239"/>
    </source>
</evidence>
<evidence type="ECO:0000256" key="7">
    <source>
        <dbReference type="RuleBase" id="RU003954"/>
    </source>
</evidence>
<comment type="catalytic activity">
    <reaction evidence="5 6 8">
        <text>L-histidine = trans-urocanate + NH4(+)</text>
        <dbReference type="Rhea" id="RHEA:21232"/>
        <dbReference type="ChEBI" id="CHEBI:17771"/>
        <dbReference type="ChEBI" id="CHEBI:28938"/>
        <dbReference type="ChEBI" id="CHEBI:57595"/>
        <dbReference type="EC" id="4.3.1.3"/>
    </reaction>
</comment>
<keyword evidence="11" id="KW-1185">Reference proteome</keyword>
<dbReference type="InterPro" id="IPR024083">
    <property type="entry name" value="Fumarase/histidase_N"/>
</dbReference>
<dbReference type="RefSeq" id="WP_057506766.1">
    <property type="nucleotide sequence ID" value="NZ_LDJK01000002.1"/>
</dbReference>
<comment type="pathway">
    <text evidence="1 6 8">Amino-acid degradation; L-histidine degradation into L-glutamate; N-formimidoyl-L-glutamate from L-histidine: step 1/3.</text>
</comment>
<dbReference type="PANTHER" id="PTHR10362">
    <property type="entry name" value="HISTIDINE AMMONIA-LYASE"/>
    <property type="match status" value="1"/>
</dbReference>
<dbReference type="Pfam" id="PF00221">
    <property type="entry name" value="Lyase_aromatic"/>
    <property type="match status" value="1"/>
</dbReference>
<dbReference type="FunFam" id="1.20.200.10:FF:000003">
    <property type="entry name" value="Histidine ammonia-lyase"/>
    <property type="match status" value="1"/>
</dbReference>
<comment type="PTM">
    <text evidence="6">Contains an active site 4-methylidene-imidazol-5-one (MIO), which is formed autocatalytically by cyclization and dehydration of residues Ala-Ser-Gly.</text>
</comment>
<keyword evidence="3 6" id="KW-0369">Histidine metabolism</keyword>
<evidence type="ECO:0000313" key="10">
    <source>
        <dbReference type="EMBL" id="KRG77692.1"/>
    </source>
</evidence>
<dbReference type="GO" id="GO:0005737">
    <property type="term" value="C:cytoplasm"/>
    <property type="evidence" value="ECO:0007669"/>
    <property type="project" value="UniProtKB-SubCell"/>
</dbReference>
<dbReference type="InterPro" id="IPR022313">
    <property type="entry name" value="Phe/His_NH3-lyase_AS"/>
</dbReference>
<dbReference type="Proteomes" id="UP000051386">
    <property type="component" value="Unassembled WGS sequence"/>
</dbReference>
<evidence type="ECO:0000256" key="2">
    <source>
        <dbReference type="ARBA" id="ARBA00012994"/>
    </source>
</evidence>
<dbReference type="EC" id="4.3.1.3" evidence="2 6"/>
<gene>
    <name evidence="6" type="primary">hutH</name>
    <name evidence="10" type="ORF">ABB28_00625</name>
</gene>
<evidence type="ECO:0000256" key="6">
    <source>
        <dbReference type="HAMAP-Rule" id="MF_00229"/>
    </source>
</evidence>
<dbReference type="GO" id="GO:0004397">
    <property type="term" value="F:histidine ammonia-lyase activity"/>
    <property type="evidence" value="ECO:0007669"/>
    <property type="project" value="UniProtKB-UniRule"/>
</dbReference>
<reference evidence="10 11" key="1">
    <citation type="submission" date="2015-05" db="EMBL/GenBank/DDBJ databases">
        <title>Genome sequencing and analysis of members of genus Stenotrophomonas.</title>
        <authorList>
            <person name="Patil P.P."/>
            <person name="Midha S."/>
            <person name="Patil P.B."/>
        </authorList>
    </citation>
    <scope>NUCLEOTIDE SEQUENCE [LARGE SCALE GENOMIC DNA]</scope>
    <source>
        <strain evidence="10 11">DSM 21508</strain>
    </source>
</reference>
<comment type="subcellular location">
    <subcellularLocation>
        <location evidence="6 9">Cytoplasm</location>
    </subcellularLocation>
</comment>
<sequence length="517" mass="53965">MQHGTPDTLVLRPAHVPLAQWRQVYRGARIALDAAALPAVRASAATVEAIVAKGAPVYGINTGFGKLASVRIEPEDLATLQRNIVLSHAAGVGEPMPLPVVRLMMALKLVSLAQGASGVRVETLQLLEALLQQDVVPVIPAQGSVGASGDLAPLSHLASMMIGVGEAFVGGQRLSAADALARAGLQPLQLGAKEGLALLNGTQFSTAYALAGLFEIEIVFQAALVTGALSVEAAKGSDTPFDPRIHSIRGQRGQILTAAALRTLMQGSAIRESHRDNDVRVQDPYCLRCQPQVMGAALDIIRQAATTLEIEANGVSDNPLVFTDTGEALSGGNFHAEPVAFAADMLAMAICEIGSISERRTAMLVDPALSGLPAFLTPRPGLNSGFMIPQVTAAALVSENKQRAYPASVDSIPTSANQEDHVSMAAHGARRLLQMAENAANVVGIELLAAAQGCDFHAPLQSSGPLEAVRVLLRAQVPTLEEDRYFHPDMLAATDLVRSGALASGLADVLPNVEPVA</sequence>
<dbReference type="NCBIfam" id="NF006871">
    <property type="entry name" value="PRK09367.1"/>
    <property type="match status" value="1"/>
</dbReference>
<dbReference type="Gene3D" id="1.20.200.10">
    <property type="entry name" value="Fumarase/aspartase (Central domain)"/>
    <property type="match status" value="1"/>
</dbReference>
<dbReference type="NCBIfam" id="TIGR01225">
    <property type="entry name" value="hutH"/>
    <property type="match status" value="1"/>
</dbReference>
<feature type="cross-link" description="5-imidazolinone (Ala-Gly)" evidence="6">
    <location>
        <begin position="147"/>
        <end position="149"/>
    </location>
</feature>
<evidence type="ECO:0000256" key="3">
    <source>
        <dbReference type="ARBA" id="ARBA00022808"/>
    </source>
</evidence>
<accession>A0A0R0D670</accession>
<dbReference type="FunFam" id="1.10.275.10:FF:000005">
    <property type="entry name" value="Histidine ammonia-lyase"/>
    <property type="match status" value="1"/>
</dbReference>
<dbReference type="HAMAP" id="MF_00229">
    <property type="entry name" value="His_ammonia_lyase"/>
    <property type="match status" value="1"/>
</dbReference>
<dbReference type="PROSITE" id="PS00488">
    <property type="entry name" value="PAL_HISTIDASE"/>
    <property type="match status" value="1"/>
</dbReference>
<proteinExistence type="inferred from homology"/>
<name>A0A0R0D670_9GAMM</name>
<dbReference type="UniPathway" id="UPA00379">
    <property type="reaction ID" value="UER00549"/>
</dbReference>
<feature type="modified residue" description="2,3-didehydroalanine (Ser)" evidence="6">
    <location>
        <position position="148"/>
    </location>
</feature>
<evidence type="ECO:0000256" key="8">
    <source>
        <dbReference type="RuleBase" id="RU004479"/>
    </source>
</evidence>
<dbReference type="SUPFAM" id="SSF48557">
    <property type="entry name" value="L-aspartase-like"/>
    <property type="match status" value="1"/>
</dbReference>
<organism evidence="10 11">
    <name type="scientific">Stenotrophomonas chelatiphaga</name>
    <dbReference type="NCBI Taxonomy" id="517011"/>
    <lineage>
        <taxon>Bacteria</taxon>
        <taxon>Pseudomonadati</taxon>
        <taxon>Pseudomonadota</taxon>
        <taxon>Gammaproteobacteria</taxon>
        <taxon>Lysobacterales</taxon>
        <taxon>Lysobacteraceae</taxon>
        <taxon>Stenotrophomonas</taxon>
    </lineage>
</organism>
<dbReference type="GO" id="GO:0019556">
    <property type="term" value="P:L-histidine catabolic process to glutamate and formamide"/>
    <property type="evidence" value="ECO:0007669"/>
    <property type="project" value="UniProtKB-UniPathway"/>
</dbReference>
<evidence type="ECO:0000313" key="11">
    <source>
        <dbReference type="Proteomes" id="UP000051386"/>
    </source>
</evidence>
<dbReference type="InterPro" id="IPR005921">
    <property type="entry name" value="HutH"/>
</dbReference>
<dbReference type="InterPro" id="IPR001106">
    <property type="entry name" value="Aromatic_Lyase"/>
</dbReference>
<evidence type="ECO:0000256" key="9">
    <source>
        <dbReference type="RuleBase" id="RU004480"/>
    </source>
</evidence>
<protein>
    <recommendedName>
        <fullName evidence="2 6">Histidine ammonia-lyase</fullName>
        <shortName evidence="6">Histidase</shortName>
        <ecNumber evidence="2 6">4.3.1.3</ecNumber>
    </recommendedName>
</protein>
<dbReference type="GO" id="GO:0019557">
    <property type="term" value="P:L-histidine catabolic process to glutamate and formate"/>
    <property type="evidence" value="ECO:0007669"/>
    <property type="project" value="UniProtKB-UniPathway"/>
</dbReference>
<dbReference type="PATRIC" id="fig|517011.3.peg.871"/>
<evidence type="ECO:0000256" key="5">
    <source>
        <dbReference type="ARBA" id="ARBA00049269"/>
    </source>
</evidence>
<dbReference type="InterPro" id="IPR008948">
    <property type="entry name" value="L-Aspartase-like"/>
</dbReference>
<dbReference type="EMBL" id="LDJK01000002">
    <property type="protein sequence ID" value="KRG77692.1"/>
    <property type="molecule type" value="Genomic_DNA"/>
</dbReference>
<dbReference type="AlphaFoldDB" id="A0A0R0D670"/>
<comment type="caution">
    <text evidence="10">The sequence shown here is derived from an EMBL/GenBank/DDBJ whole genome shotgun (WGS) entry which is preliminary data.</text>
</comment>